<evidence type="ECO:0000259" key="3">
    <source>
        <dbReference type="Pfam" id="PF00593"/>
    </source>
</evidence>
<dbReference type="EMBL" id="JAHSPG010000010">
    <property type="protein sequence ID" value="MBV4358176.1"/>
    <property type="molecule type" value="Genomic_DNA"/>
</dbReference>
<dbReference type="InterPro" id="IPR039426">
    <property type="entry name" value="TonB-dep_rcpt-like"/>
</dbReference>
<protein>
    <submittedName>
        <fullName evidence="5">SusC/RagA family TonB-linked outer membrane protein</fullName>
    </submittedName>
</protein>
<keyword evidence="1 2" id="KW-0472">Membrane</keyword>
<dbReference type="PROSITE" id="PS52016">
    <property type="entry name" value="TONB_DEPENDENT_REC_3"/>
    <property type="match status" value="1"/>
</dbReference>
<sequence>MRKIVTALTVLLLGAVLTYGQSRVVSGQVKDDKGNPVPFATVKVKGNSGRAVSADQDGNFKIDVGSSNALIFSASGFDTKEASVTGSTVAVVLNNAQGGLQEVVVTALGQTQSKAKLGYSTTTFSNAAITRTAPVGMLDGLAGKIAGADISNQGGPGSSTKVVLRGYGVIGGGNNQPLYVIDGVPLSDASPISPNSPLNLNGNIDFGNGMSSVNPNDIENITVLKGTAASSLYGSLAKNGVIMITTKRGKSGKLRVEYAGSANFSYVGKMPTMQDQFGQGWGAQFILSENGSWGPRLDGKMRPWGSIVDNSQLVKPFSFIDDNIRNVYDVGTEYNNTISLSGGTANNRFYFSYGNVSSNGVIPTDADMLQRNSFALRTNSTFDKFTINTSLNYVNRRMNAPYTGQGGSDGASFFEELLQIPVDIPIRDFKDYKNKFFNVDNYFTPFAENPYYALNENKNTQTSDRFFGNIDMSYKINNQFTAEFRLGGDFTNARSYGYKQVNKPRPGSWNAGANPEGQSRAADVGSVLQGNDYFGLINGDFLLKYNANIGNDWTVDATAGLNYYQADQKNVFTQITNLVIPGFFNLSNSSAPPTTNDYQSHKKRVGAYGQVTFGWKDQVFISGNARNDWSSTLPIDNNSFFYPGANVSWVASKTLNLDRTPISFWKLRAGYGQTGSDADPYLVYPTLVKGTVAMPFGTVQAPFNGTPAFAVSNVIGNPNLQPVKTSEFEFGTEIRFVKNRFGIDATYYDKTTKGQVLQVPISPGTGYTRLVQNLGEVTNKGIELTIDGKIIDSKDFQWAFTYTYSKNWNKVVSLNSALSKIILNDAYDAELDAVPGKPVGAFYAPVPKIDSATGKIVTSAETGFSVAADDKGYYGTAQRDYMMGFTNTFTYKDWSLNFSLDYRKGGVMYSGTADLLLFTGNAKATLYNDREPFIIPNSVNEVVDGNGHSGYVENTTYIPKDGFYDYFYPTKNKGLAYYQRIFDKSFLKLRDITLSYRLPQAYASKIKASNIAISVYGRNFLLWTPKANMYVDPEGSNQGNDLAGELGEFRAAPLSKQYGVSLKVSF</sequence>
<evidence type="ECO:0000256" key="2">
    <source>
        <dbReference type="RuleBase" id="RU003357"/>
    </source>
</evidence>
<evidence type="ECO:0000313" key="5">
    <source>
        <dbReference type="EMBL" id="MBV4358176.1"/>
    </source>
</evidence>
<accession>A0A9E2S8D3</accession>
<keyword evidence="1" id="KW-0813">Transport</keyword>
<dbReference type="InterPro" id="IPR023996">
    <property type="entry name" value="TonB-dep_OMP_SusC/RagA"/>
</dbReference>
<comment type="similarity">
    <text evidence="1 2">Belongs to the TonB-dependent receptor family.</text>
</comment>
<keyword evidence="1" id="KW-1134">Transmembrane beta strand</keyword>
<name>A0A9E2S8D3_9BACT</name>
<reference evidence="5" key="1">
    <citation type="submission" date="2021-06" db="EMBL/GenBank/DDBJ databases">
        <authorList>
            <person name="Huq M.A."/>
        </authorList>
    </citation>
    <scope>NUCLEOTIDE SEQUENCE</scope>
    <source>
        <strain evidence="5">MAH-26</strain>
    </source>
</reference>
<proteinExistence type="inferred from homology"/>
<dbReference type="AlphaFoldDB" id="A0A9E2S8D3"/>
<gene>
    <name evidence="5" type="ORF">KTO63_13505</name>
</gene>
<dbReference type="Pfam" id="PF07715">
    <property type="entry name" value="Plug"/>
    <property type="match status" value="1"/>
</dbReference>
<evidence type="ECO:0000313" key="6">
    <source>
        <dbReference type="Proteomes" id="UP000812270"/>
    </source>
</evidence>
<comment type="caution">
    <text evidence="5">The sequence shown here is derived from an EMBL/GenBank/DDBJ whole genome shotgun (WGS) entry which is preliminary data.</text>
</comment>
<dbReference type="Proteomes" id="UP000812270">
    <property type="component" value="Unassembled WGS sequence"/>
</dbReference>
<feature type="domain" description="TonB-dependent receptor-like beta-barrel" evidence="3">
    <location>
        <begin position="438"/>
        <end position="902"/>
    </location>
</feature>
<dbReference type="RefSeq" id="WP_217791858.1">
    <property type="nucleotide sequence ID" value="NZ_JAHSPG010000010.1"/>
</dbReference>
<keyword evidence="1" id="KW-0998">Cell outer membrane</keyword>
<keyword evidence="1" id="KW-0812">Transmembrane</keyword>
<dbReference type="InterPro" id="IPR012910">
    <property type="entry name" value="Plug_dom"/>
</dbReference>
<keyword evidence="2" id="KW-0798">TonB box</keyword>
<comment type="subcellular location">
    <subcellularLocation>
        <location evidence="1">Cell outer membrane</location>
        <topology evidence="1">Multi-pass membrane protein</topology>
    </subcellularLocation>
</comment>
<organism evidence="5 6">
    <name type="scientific">Pinibacter aurantiacus</name>
    <dbReference type="NCBI Taxonomy" id="2851599"/>
    <lineage>
        <taxon>Bacteria</taxon>
        <taxon>Pseudomonadati</taxon>
        <taxon>Bacteroidota</taxon>
        <taxon>Chitinophagia</taxon>
        <taxon>Chitinophagales</taxon>
        <taxon>Chitinophagaceae</taxon>
        <taxon>Pinibacter</taxon>
    </lineage>
</organism>
<keyword evidence="6" id="KW-1185">Reference proteome</keyword>
<dbReference type="NCBIfam" id="TIGR04057">
    <property type="entry name" value="SusC_RagA_signa"/>
    <property type="match status" value="1"/>
</dbReference>
<dbReference type="NCBIfam" id="TIGR04056">
    <property type="entry name" value="OMP_RagA_SusC"/>
    <property type="match status" value="1"/>
</dbReference>
<dbReference type="InterPro" id="IPR000531">
    <property type="entry name" value="Beta-barrel_TonB"/>
</dbReference>
<dbReference type="Pfam" id="PF13715">
    <property type="entry name" value="CarbopepD_reg_2"/>
    <property type="match status" value="1"/>
</dbReference>
<evidence type="ECO:0000259" key="4">
    <source>
        <dbReference type="Pfam" id="PF07715"/>
    </source>
</evidence>
<dbReference type="GO" id="GO:0009279">
    <property type="term" value="C:cell outer membrane"/>
    <property type="evidence" value="ECO:0007669"/>
    <property type="project" value="UniProtKB-SubCell"/>
</dbReference>
<evidence type="ECO:0000256" key="1">
    <source>
        <dbReference type="PROSITE-ProRule" id="PRU01360"/>
    </source>
</evidence>
<dbReference type="Pfam" id="PF00593">
    <property type="entry name" value="TonB_dep_Rec_b-barrel"/>
    <property type="match status" value="1"/>
</dbReference>
<dbReference type="InterPro" id="IPR023997">
    <property type="entry name" value="TonB-dep_OMP_SusC/RagA_CS"/>
</dbReference>
<feature type="domain" description="TonB-dependent receptor plug" evidence="4">
    <location>
        <begin position="115"/>
        <end position="241"/>
    </location>
</feature>